<proteinExistence type="predicted"/>
<reference evidence="1" key="1">
    <citation type="submission" date="2016-10" db="EMBL/GenBank/DDBJ databases">
        <title>Sequence of Gallionella enrichment culture.</title>
        <authorList>
            <person name="Poehlein A."/>
            <person name="Muehling M."/>
            <person name="Daniel R."/>
        </authorList>
    </citation>
    <scope>NUCLEOTIDE SEQUENCE</scope>
</reference>
<dbReference type="EMBL" id="MLJW01003517">
    <property type="protein sequence ID" value="OIQ71884.1"/>
    <property type="molecule type" value="Genomic_DNA"/>
</dbReference>
<protein>
    <submittedName>
        <fullName evidence="1">Uncharacterized protein</fullName>
    </submittedName>
</protein>
<organism evidence="1">
    <name type="scientific">mine drainage metagenome</name>
    <dbReference type="NCBI Taxonomy" id="410659"/>
    <lineage>
        <taxon>unclassified sequences</taxon>
        <taxon>metagenomes</taxon>
        <taxon>ecological metagenomes</taxon>
    </lineage>
</organism>
<accession>A0A1J5PWF4</accession>
<sequence length="83" mass="9058">MPGLTAATRLDRLGALAFYKRMSQTPHITPNVGVDARANVMRYSVTDKSGTALPCEDATRGAKLNNSANFTENNKTDREMIDV</sequence>
<dbReference type="AlphaFoldDB" id="A0A1J5PWF4"/>
<name>A0A1J5PWF4_9ZZZZ</name>
<evidence type="ECO:0000313" key="1">
    <source>
        <dbReference type="EMBL" id="OIQ71884.1"/>
    </source>
</evidence>
<comment type="caution">
    <text evidence="1">The sequence shown here is derived from an EMBL/GenBank/DDBJ whole genome shotgun (WGS) entry which is preliminary data.</text>
</comment>
<gene>
    <name evidence="1" type="ORF">GALL_464960</name>
</gene>